<name>A0A432DUV0_9FLAO</name>
<proteinExistence type="predicted"/>
<dbReference type="Proteomes" id="UP000276953">
    <property type="component" value="Unassembled WGS sequence"/>
</dbReference>
<protein>
    <recommendedName>
        <fullName evidence="1">Photolyase/cryptochrome alpha/beta domain-containing protein</fullName>
    </recommendedName>
</protein>
<sequence length="28" mass="3396">MDKVNIFWFRRDLRLEDNTGLHHALIQG</sequence>
<organism evidence="2 3">
    <name type="scientific">Chryseobacterium arthrosphaerae</name>
    <dbReference type="NCBI Taxonomy" id="651561"/>
    <lineage>
        <taxon>Bacteria</taxon>
        <taxon>Pseudomonadati</taxon>
        <taxon>Bacteroidota</taxon>
        <taxon>Flavobacteriia</taxon>
        <taxon>Flavobacteriales</taxon>
        <taxon>Weeksellaceae</taxon>
        <taxon>Chryseobacterium group</taxon>
        <taxon>Chryseobacterium</taxon>
    </lineage>
</organism>
<accession>A0A432DUV0</accession>
<dbReference type="Pfam" id="PF00875">
    <property type="entry name" value="DNA_photolyase"/>
    <property type="match status" value="1"/>
</dbReference>
<dbReference type="AlphaFoldDB" id="A0A432DUV0"/>
<evidence type="ECO:0000259" key="1">
    <source>
        <dbReference type="PROSITE" id="PS51645"/>
    </source>
</evidence>
<feature type="domain" description="Photolyase/cryptochrome alpha/beta" evidence="1">
    <location>
        <begin position="3"/>
        <end position="28"/>
    </location>
</feature>
<dbReference type="Gene3D" id="3.40.50.620">
    <property type="entry name" value="HUPs"/>
    <property type="match status" value="1"/>
</dbReference>
<gene>
    <name evidence="2" type="ORF">EJ377_19145</name>
</gene>
<dbReference type="PROSITE" id="PS51645">
    <property type="entry name" value="PHR_CRY_ALPHA_BETA"/>
    <property type="match status" value="1"/>
</dbReference>
<dbReference type="InterPro" id="IPR036155">
    <property type="entry name" value="Crypto/Photolyase_N_sf"/>
</dbReference>
<evidence type="ECO:0000313" key="2">
    <source>
        <dbReference type="EMBL" id="RTZ46842.1"/>
    </source>
</evidence>
<dbReference type="EMBL" id="RYFC01000003">
    <property type="protein sequence ID" value="RTZ46842.1"/>
    <property type="molecule type" value="Genomic_DNA"/>
</dbReference>
<dbReference type="InterPro" id="IPR014729">
    <property type="entry name" value="Rossmann-like_a/b/a_fold"/>
</dbReference>
<dbReference type="SUPFAM" id="SSF52425">
    <property type="entry name" value="Cryptochrome/photolyase, N-terminal domain"/>
    <property type="match status" value="1"/>
</dbReference>
<dbReference type="InterPro" id="IPR006050">
    <property type="entry name" value="DNA_photolyase_N"/>
</dbReference>
<evidence type="ECO:0000313" key="3">
    <source>
        <dbReference type="Proteomes" id="UP000276953"/>
    </source>
</evidence>
<comment type="caution">
    <text evidence="2">The sequence shown here is derived from an EMBL/GenBank/DDBJ whole genome shotgun (WGS) entry which is preliminary data.</text>
</comment>
<reference evidence="2 3" key="1">
    <citation type="submission" date="2018-12" db="EMBL/GenBank/DDBJ databases">
        <title>Draft Genome Sequence of Chryseobacterium arthrosphaerae strain ED882-96 Isolated from the Blood of a Patient with Liver Cirrhosis in Taiwan.</title>
        <authorList>
            <person name="Lin J.-N."/>
            <person name="Lai C.-H."/>
            <person name="Yang C.-H."/>
            <person name="Huang Y.-H."/>
        </authorList>
    </citation>
    <scope>NUCLEOTIDE SEQUENCE [LARGE SCALE GENOMIC DNA]</scope>
    <source>
        <strain evidence="2 3">ED882-96</strain>
    </source>
</reference>